<dbReference type="PANTHER" id="PTHR47959">
    <property type="entry name" value="ATP-DEPENDENT RNA HELICASE RHLE-RELATED"/>
    <property type="match status" value="1"/>
</dbReference>
<keyword evidence="4" id="KW-0067">ATP-binding</keyword>
<dbReference type="GO" id="GO:0005829">
    <property type="term" value="C:cytosol"/>
    <property type="evidence" value="ECO:0007669"/>
    <property type="project" value="TreeGrafter"/>
</dbReference>
<keyword evidence="2" id="KW-0378">Hydrolase</keyword>
<dbReference type="InterPro" id="IPR014001">
    <property type="entry name" value="Helicase_ATP-bd"/>
</dbReference>
<dbReference type="GO" id="GO:0016787">
    <property type="term" value="F:hydrolase activity"/>
    <property type="evidence" value="ECO:0007669"/>
    <property type="project" value="UniProtKB-KW"/>
</dbReference>
<gene>
    <name evidence="6" type="ORF">LtaPh_1102000</name>
</gene>
<dbReference type="PANTHER" id="PTHR47959:SF1">
    <property type="entry name" value="ATP-DEPENDENT RNA HELICASE DBPA"/>
    <property type="match status" value="1"/>
</dbReference>
<dbReference type="Proteomes" id="UP000419144">
    <property type="component" value="Unassembled WGS sequence"/>
</dbReference>
<dbReference type="Gene3D" id="3.40.50.300">
    <property type="entry name" value="P-loop containing nucleotide triphosphate hydrolases"/>
    <property type="match status" value="2"/>
</dbReference>
<sequence>MHRSSLSLPLPPPPIPSSLPRMHAWVGHHRRRAHFRPLCVGSETSSVHMMQCHSRRRLLKYLPGVRVEYGGSAAKLLDSYLHQDAGAKHAANLPVSQRYFYMKNRSSSTSSSRVAGVSQQHQMIQLRLGAAQMLSSSQHTSIDNLNEAHPLYYAQTSPRAAGLTAPLVLALKRLRIHRLTELQGALVPLLLKGRHVIAHSETGTGKSFGIALAIANRIIRDQLNYRLHTVVLVPTEELALQYDKWLRHFGGCTSQVVQVAIDSITLEAQLAKLHNIQPHVLVGTPQRIADIVRLSPSILGEKLRRKVDCVVLDEADMIIHATVAYGRQRLSGANLVDRLFRNKREEVPAQLVAASATVDGVTAQTLNTWTRNDRTVRLTTSFVEHTVPPTIQFYFFGASRAYPLERCLLLCLQLICTQQPDARILIFTEDERVADVCTLLTSVEVEDEMRRIAPDALPPTKVFAGALHALPRSLSSTGTTDARNSDNAVAYRRVPFTLETQQTAPFSAVRGSGNVYEDVRAHQVIRQRGDVYVKNNSSLSRLNEGKLVVGVGSFDSSRGLHVNGITHVILYGECPSTACFVHCAGRTGRMGAEGDVLLLYPPSSGRQVQQVCSSLELPFHSSRMSAVEDLLRSGEARNTASGAMNGSASGVAAVNT</sequence>
<dbReference type="EMBL" id="BLBS01000013">
    <property type="protein sequence ID" value="GET86625.1"/>
    <property type="molecule type" value="Genomic_DNA"/>
</dbReference>
<feature type="domain" description="Helicase ATP-binding" evidence="5">
    <location>
        <begin position="187"/>
        <end position="376"/>
    </location>
</feature>
<proteinExistence type="predicted"/>
<comment type="caution">
    <text evidence="6">The sequence shown here is derived from an EMBL/GenBank/DDBJ whole genome shotgun (WGS) entry which is preliminary data.</text>
</comment>
<evidence type="ECO:0000256" key="3">
    <source>
        <dbReference type="ARBA" id="ARBA00022806"/>
    </source>
</evidence>
<dbReference type="InterPro" id="IPR011545">
    <property type="entry name" value="DEAD/DEAH_box_helicase_dom"/>
</dbReference>
<evidence type="ECO:0000259" key="5">
    <source>
        <dbReference type="PROSITE" id="PS51192"/>
    </source>
</evidence>
<dbReference type="SUPFAM" id="SSF52540">
    <property type="entry name" value="P-loop containing nucleoside triphosphate hydrolases"/>
    <property type="match status" value="2"/>
</dbReference>
<protein>
    <submittedName>
        <fullName evidence="6">Dead-boc ATP-dependent (RNA) helicase</fullName>
    </submittedName>
</protein>
<dbReference type="VEuPathDB" id="TriTrypDB:LtaPh_1102000"/>
<keyword evidence="7" id="KW-1185">Reference proteome</keyword>
<dbReference type="Pfam" id="PF00270">
    <property type="entry name" value="DEAD"/>
    <property type="match status" value="1"/>
</dbReference>
<dbReference type="GO" id="GO:0003676">
    <property type="term" value="F:nucleic acid binding"/>
    <property type="evidence" value="ECO:0007669"/>
    <property type="project" value="InterPro"/>
</dbReference>
<dbReference type="OrthoDB" id="10256233at2759"/>
<evidence type="ECO:0000313" key="7">
    <source>
        <dbReference type="Proteomes" id="UP000419144"/>
    </source>
</evidence>
<evidence type="ECO:0000256" key="1">
    <source>
        <dbReference type="ARBA" id="ARBA00022741"/>
    </source>
</evidence>
<dbReference type="SMART" id="SM00487">
    <property type="entry name" value="DEXDc"/>
    <property type="match status" value="1"/>
</dbReference>
<name>A0A640KBW7_LEITA</name>
<organism evidence="6 7">
    <name type="scientific">Leishmania tarentolae</name>
    <name type="common">Sauroleishmania tarentolae</name>
    <dbReference type="NCBI Taxonomy" id="5689"/>
    <lineage>
        <taxon>Eukaryota</taxon>
        <taxon>Discoba</taxon>
        <taxon>Euglenozoa</taxon>
        <taxon>Kinetoplastea</taxon>
        <taxon>Metakinetoplastina</taxon>
        <taxon>Trypanosomatida</taxon>
        <taxon>Trypanosomatidae</taxon>
        <taxon>Leishmaniinae</taxon>
        <taxon>Leishmania</taxon>
        <taxon>lizard Leishmania</taxon>
    </lineage>
</organism>
<dbReference type="InterPro" id="IPR050079">
    <property type="entry name" value="DEAD_box_RNA_helicase"/>
</dbReference>
<evidence type="ECO:0000313" key="6">
    <source>
        <dbReference type="EMBL" id="GET86625.1"/>
    </source>
</evidence>
<accession>A0A640KBW7</accession>
<dbReference type="PROSITE" id="PS51192">
    <property type="entry name" value="HELICASE_ATP_BIND_1"/>
    <property type="match status" value="1"/>
</dbReference>
<keyword evidence="1" id="KW-0547">Nucleotide-binding</keyword>
<dbReference type="AlphaFoldDB" id="A0A640KBW7"/>
<dbReference type="GO" id="GO:0005524">
    <property type="term" value="F:ATP binding"/>
    <property type="evidence" value="ECO:0007669"/>
    <property type="project" value="UniProtKB-KW"/>
</dbReference>
<keyword evidence="3 6" id="KW-0347">Helicase</keyword>
<reference evidence="6" key="1">
    <citation type="submission" date="2019-11" db="EMBL/GenBank/DDBJ databases">
        <title>Leishmania tarentolae CDS.</title>
        <authorList>
            <person name="Goto Y."/>
            <person name="Yamagishi J."/>
        </authorList>
    </citation>
    <scope>NUCLEOTIDE SEQUENCE [LARGE SCALE GENOMIC DNA]</scope>
    <source>
        <strain evidence="6">Parrot Tar II</strain>
    </source>
</reference>
<dbReference type="GO" id="GO:0003724">
    <property type="term" value="F:RNA helicase activity"/>
    <property type="evidence" value="ECO:0007669"/>
    <property type="project" value="TreeGrafter"/>
</dbReference>
<evidence type="ECO:0000256" key="2">
    <source>
        <dbReference type="ARBA" id="ARBA00022801"/>
    </source>
</evidence>
<dbReference type="InterPro" id="IPR027417">
    <property type="entry name" value="P-loop_NTPase"/>
</dbReference>
<evidence type="ECO:0000256" key="4">
    <source>
        <dbReference type="ARBA" id="ARBA00022840"/>
    </source>
</evidence>